<comment type="caution">
    <text evidence="2">The sequence shown here is derived from an EMBL/GenBank/DDBJ whole genome shotgun (WGS) entry which is preliminary data.</text>
</comment>
<evidence type="ECO:0008006" key="4">
    <source>
        <dbReference type="Google" id="ProtNLM"/>
    </source>
</evidence>
<proteinExistence type="predicted"/>
<accession>A0ABT7FBK2</accession>
<dbReference type="RefSeq" id="WP_284484426.1">
    <property type="nucleotide sequence ID" value="NZ_JASNJE010000004.1"/>
</dbReference>
<organism evidence="2 3">
    <name type="scientific">Sedimentitalea xiamensis</name>
    <dbReference type="NCBI Taxonomy" id="3050037"/>
    <lineage>
        <taxon>Bacteria</taxon>
        <taxon>Pseudomonadati</taxon>
        <taxon>Pseudomonadota</taxon>
        <taxon>Alphaproteobacteria</taxon>
        <taxon>Rhodobacterales</taxon>
        <taxon>Paracoccaceae</taxon>
        <taxon>Sedimentitalea</taxon>
    </lineage>
</organism>
<reference evidence="2 3" key="1">
    <citation type="submission" date="2023-05" db="EMBL/GenBank/DDBJ databases">
        <title>Sedimentitalea sp. nov. JM2-8.</title>
        <authorList>
            <person name="Huang J."/>
        </authorList>
    </citation>
    <scope>NUCLEOTIDE SEQUENCE [LARGE SCALE GENOMIC DNA]</scope>
    <source>
        <strain evidence="2 3">JM2-8</strain>
    </source>
</reference>
<evidence type="ECO:0000256" key="1">
    <source>
        <dbReference type="SAM" id="SignalP"/>
    </source>
</evidence>
<dbReference type="PROSITE" id="PS51257">
    <property type="entry name" value="PROKAR_LIPOPROTEIN"/>
    <property type="match status" value="1"/>
</dbReference>
<feature type="signal peptide" evidence="1">
    <location>
        <begin position="1"/>
        <end position="20"/>
    </location>
</feature>
<keyword evidence="1" id="KW-0732">Signal</keyword>
<dbReference type="EMBL" id="JASNJE010000004">
    <property type="protein sequence ID" value="MDK3072487.1"/>
    <property type="molecule type" value="Genomic_DNA"/>
</dbReference>
<feature type="chain" id="PRO_5047295681" description="Lipoprotein" evidence="1">
    <location>
        <begin position="21"/>
        <end position="147"/>
    </location>
</feature>
<protein>
    <recommendedName>
        <fullName evidence="4">Lipoprotein</fullName>
    </recommendedName>
</protein>
<name>A0ABT7FBK2_9RHOB</name>
<evidence type="ECO:0000313" key="2">
    <source>
        <dbReference type="EMBL" id="MDK3072487.1"/>
    </source>
</evidence>
<dbReference type="Proteomes" id="UP001227126">
    <property type="component" value="Unassembled WGS sequence"/>
</dbReference>
<evidence type="ECO:0000313" key="3">
    <source>
        <dbReference type="Proteomes" id="UP001227126"/>
    </source>
</evidence>
<sequence>MSPRAALILGLLCIATSACTTQDMVTSTGKARFADYPDSLVAALQRACDSPSQTFLRPTPSSVECREFLPPEPTAAIILTYDGTPENLPELVIHFETRADGSDFIVENEVFLHVPQKKGPALKVRQSDVGLNRMLDALYTRAGGVPE</sequence>
<gene>
    <name evidence="2" type="ORF">QO034_05120</name>
</gene>
<keyword evidence="3" id="KW-1185">Reference proteome</keyword>